<evidence type="ECO:0000256" key="5">
    <source>
        <dbReference type="SAM" id="MobiDB-lite"/>
    </source>
</evidence>
<dbReference type="RefSeq" id="WP_077754452.1">
    <property type="nucleotide sequence ID" value="NZ_CP014782.1"/>
</dbReference>
<evidence type="ECO:0000313" key="7">
    <source>
        <dbReference type="Proteomes" id="UP000189545"/>
    </source>
</evidence>
<dbReference type="GO" id="GO:0003677">
    <property type="term" value="F:DNA binding"/>
    <property type="evidence" value="ECO:0007669"/>
    <property type="project" value="UniProtKB-KW"/>
</dbReference>
<dbReference type="OrthoDB" id="279010at2"/>
<keyword evidence="3" id="KW-0238">DNA-binding</keyword>
<evidence type="ECO:0000256" key="4">
    <source>
        <dbReference type="ARBA" id="ARBA00023163"/>
    </source>
</evidence>
<dbReference type="Pfam" id="PF03965">
    <property type="entry name" value="Penicillinase_R"/>
    <property type="match status" value="1"/>
</dbReference>
<dbReference type="AlphaFoldDB" id="A0A1S6HVY6"/>
<dbReference type="InterPro" id="IPR005650">
    <property type="entry name" value="BlaI_family"/>
</dbReference>
<feature type="compositionally biased region" description="Basic and acidic residues" evidence="5">
    <location>
        <begin position="125"/>
        <end position="135"/>
    </location>
</feature>
<evidence type="ECO:0000256" key="1">
    <source>
        <dbReference type="ARBA" id="ARBA00011046"/>
    </source>
</evidence>
<keyword evidence="7" id="KW-1185">Reference proteome</keyword>
<keyword evidence="2" id="KW-0805">Transcription regulation</keyword>
<protein>
    <submittedName>
        <fullName evidence="6">Putative transcriptional regulator</fullName>
    </submittedName>
</protein>
<evidence type="ECO:0000256" key="3">
    <source>
        <dbReference type="ARBA" id="ARBA00023125"/>
    </source>
</evidence>
<gene>
    <name evidence="6" type="ORF">Sps_04483</name>
</gene>
<evidence type="ECO:0000313" key="6">
    <source>
        <dbReference type="EMBL" id="AQS39568.1"/>
    </source>
</evidence>
<reference evidence="6 7" key="1">
    <citation type="submission" date="2016-03" db="EMBL/GenBank/DDBJ databases">
        <title>Complete genome sequence of Shewanella psychrophila WP2, a deep sea bacterium isolated from west Pacific sediment.</title>
        <authorList>
            <person name="Xu G."/>
            <person name="Jian H."/>
        </authorList>
    </citation>
    <scope>NUCLEOTIDE SEQUENCE [LARGE SCALE GENOMIC DNA]</scope>
    <source>
        <strain evidence="6 7">WP2</strain>
    </source>
</reference>
<dbReference type="InterPro" id="IPR036390">
    <property type="entry name" value="WH_DNA-bd_sf"/>
</dbReference>
<dbReference type="PIRSF" id="PIRSF019455">
    <property type="entry name" value="CopR_AtkY"/>
    <property type="match status" value="1"/>
</dbReference>
<dbReference type="Gene3D" id="1.10.10.10">
    <property type="entry name" value="Winged helix-like DNA-binding domain superfamily/Winged helix DNA-binding domain"/>
    <property type="match status" value="1"/>
</dbReference>
<dbReference type="STRING" id="225848.Sps_04483"/>
<keyword evidence="4" id="KW-0804">Transcription</keyword>
<dbReference type="GO" id="GO:0045892">
    <property type="term" value="P:negative regulation of DNA-templated transcription"/>
    <property type="evidence" value="ECO:0007669"/>
    <property type="project" value="InterPro"/>
</dbReference>
<name>A0A1S6HVY6_9GAMM</name>
<feature type="compositionally biased region" description="Polar residues" evidence="5">
    <location>
        <begin position="136"/>
        <end position="151"/>
    </location>
</feature>
<feature type="region of interest" description="Disordered" evidence="5">
    <location>
        <begin position="120"/>
        <end position="151"/>
    </location>
</feature>
<sequence length="151" mass="17128">MKEISNSELAVLNILWESSPISSNEVVDKLAVSNEWHEKTVKTLLNRLVKKQAIGFQKKGRSYLYSPLINQSEYQIKESQSFVERMFSGRVAPLVAGFAKENKLSAEDVAELRALIDNWQEEDPKENSLNKDKLSSDSQTSSPQTKETNHD</sequence>
<evidence type="ECO:0000256" key="2">
    <source>
        <dbReference type="ARBA" id="ARBA00023015"/>
    </source>
</evidence>
<dbReference type="Gene3D" id="1.10.4040.10">
    <property type="entry name" value="Penicillinase repressor domain"/>
    <property type="match status" value="1"/>
</dbReference>
<dbReference type="InterPro" id="IPR036388">
    <property type="entry name" value="WH-like_DNA-bd_sf"/>
</dbReference>
<comment type="similarity">
    <text evidence="1">Belongs to the BlaI transcriptional regulatory family.</text>
</comment>
<proteinExistence type="inferred from homology"/>
<accession>A0A1S6HVY6</accession>
<dbReference type="SUPFAM" id="SSF46785">
    <property type="entry name" value="Winged helix' DNA-binding domain"/>
    <property type="match status" value="1"/>
</dbReference>
<organism evidence="6 7">
    <name type="scientific">Shewanella psychrophila</name>
    <dbReference type="NCBI Taxonomy" id="225848"/>
    <lineage>
        <taxon>Bacteria</taxon>
        <taxon>Pseudomonadati</taxon>
        <taxon>Pseudomonadota</taxon>
        <taxon>Gammaproteobacteria</taxon>
        <taxon>Alteromonadales</taxon>
        <taxon>Shewanellaceae</taxon>
        <taxon>Shewanella</taxon>
    </lineage>
</organism>
<dbReference type="Proteomes" id="UP000189545">
    <property type="component" value="Chromosome"/>
</dbReference>
<dbReference type="EMBL" id="CP014782">
    <property type="protein sequence ID" value="AQS39568.1"/>
    <property type="molecule type" value="Genomic_DNA"/>
</dbReference>
<dbReference type="KEGG" id="spsw:Sps_04483"/>